<accession>A0A0A0QYD2</accession>
<dbReference type="PANTHER" id="PTHR10122">
    <property type="entry name" value="CYTOCHROME C OXIDASE SUBUNIT 5B, MITOCHONDRIAL"/>
    <property type="match status" value="1"/>
</dbReference>
<evidence type="ECO:0000313" key="4">
    <source>
        <dbReference type="EMBL" id="AIU94781.1"/>
    </source>
</evidence>
<keyword evidence="1 3" id="KW-0479">Metal-binding</keyword>
<dbReference type="GO" id="GO:0005740">
    <property type="term" value="C:mitochondrial envelope"/>
    <property type="evidence" value="ECO:0007669"/>
    <property type="project" value="InterPro"/>
</dbReference>
<protein>
    <submittedName>
        <fullName evidence="4">Uncharacterized protein</fullName>
    </submittedName>
</protein>
<dbReference type="EMBL" id="KM267655">
    <property type="protein sequence ID" value="AIU94781.1"/>
    <property type="molecule type" value="mRNA"/>
</dbReference>
<name>A0A0A0QYD2_9ANNE</name>
<evidence type="ECO:0000256" key="3">
    <source>
        <dbReference type="PIRSR" id="PIRSR602124-1"/>
    </source>
</evidence>
<feature type="binding site" evidence="3">
    <location>
        <position position="100"/>
    </location>
    <ligand>
        <name>Zn(2+)</name>
        <dbReference type="ChEBI" id="CHEBI:29105"/>
    </ligand>
</feature>
<evidence type="ECO:0000256" key="2">
    <source>
        <dbReference type="ARBA" id="ARBA00022833"/>
    </source>
</evidence>
<feature type="binding site" evidence="3">
    <location>
        <position position="102"/>
    </location>
    <ligand>
        <name>Zn(2+)</name>
        <dbReference type="ChEBI" id="CHEBI:29105"/>
    </ligand>
</feature>
<proteinExistence type="evidence at transcript level"/>
<dbReference type="SUPFAM" id="SSF57802">
    <property type="entry name" value="Rubredoxin-like"/>
    <property type="match status" value="1"/>
</dbReference>
<dbReference type="Gene3D" id="2.60.11.10">
    <property type="entry name" value="Cytochrome c oxidase, subunit Vb"/>
    <property type="match status" value="1"/>
</dbReference>
<dbReference type="AlphaFoldDB" id="A0A0A0QYD2"/>
<feature type="binding site" evidence="3">
    <location>
        <position position="122"/>
    </location>
    <ligand>
        <name>Zn(2+)</name>
        <dbReference type="ChEBI" id="CHEBI:29105"/>
    </ligand>
</feature>
<dbReference type="GO" id="GO:0045277">
    <property type="term" value="C:respiratory chain complex IV"/>
    <property type="evidence" value="ECO:0007669"/>
    <property type="project" value="InterPro"/>
</dbReference>
<keyword evidence="2 3" id="KW-0862">Zinc</keyword>
<feature type="binding site" evidence="3">
    <location>
        <position position="124"/>
    </location>
    <ligand>
        <name>Zn(2+)</name>
        <dbReference type="ChEBI" id="CHEBI:29105"/>
    </ligand>
</feature>
<dbReference type="InterPro" id="IPR002124">
    <property type="entry name" value="Cyt_c_oxidase_su5b"/>
</dbReference>
<sequence length="140" mass="15733">MASLISRSLANLSRKPGFISLARAYSDVPYIDPDKGKVASNNISMPDTLGHAVGPERFELLAKAAGNEDPFEMNVKRRAKGTKDEPTLIPSMYERRLVGCICEEDSLSINWMYLHKGEEKRCACGFYFKLSELQHQDYGQ</sequence>
<evidence type="ECO:0000256" key="1">
    <source>
        <dbReference type="ARBA" id="ARBA00022723"/>
    </source>
</evidence>
<dbReference type="InterPro" id="IPR036972">
    <property type="entry name" value="Cyt_c_oxidase_su5b_sf"/>
</dbReference>
<dbReference type="GO" id="GO:0046872">
    <property type="term" value="F:metal ion binding"/>
    <property type="evidence" value="ECO:0007669"/>
    <property type="project" value="UniProtKB-KW"/>
</dbReference>
<dbReference type="GO" id="GO:0006123">
    <property type="term" value="P:mitochondrial electron transport, cytochrome c to oxygen"/>
    <property type="evidence" value="ECO:0007669"/>
    <property type="project" value="InterPro"/>
</dbReference>
<reference evidence="4" key="1">
    <citation type="submission" date="2014-07" db="EMBL/GenBank/DDBJ databases">
        <authorList>
            <person name="Ciesielski A.L."/>
            <person name="Cooling G.T."/>
            <person name="Frankie M.C."/>
            <person name="Lierz K.L."/>
            <person name="Miller C.S."/>
            <person name="Rackow A.R."/>
            <person name="Uddin N."/>
            <person name="Dean M.A."/>
        </authorList>
    </citation>
    <scope>NUCLEOTIDE SEQUENCE</scope>
</reference>
<dbReference type="FunFam" id="2.60.11.10:FF:000004">
    <property type="entry name" value="Cytochrome c oxidase subunit 5B"/>
    <property type="match status" value="1"/>
</dbReference>
<dbReference type="Pfam" id="PF01215">
    <property type="entry name" value="COX5B"/>
    <property type="match status" value="1"/>
</dbReference>
<dbReference type="PROSITE" id="PS51359">
    <property type="entry name" value="COX5B_2"/>
    <property type="match status" value="1"/>
</dbReference>
<dbReference type="CDD" id="cd00924">
    <property type="entry name" value="Cyt_c_Oxidase_Vb"/>
    <property type="match status" value="1"/>
</dbReference>
<dbReference type="PANTHER" id="PTHR10122:SF0">
    <property type="entry name" value="CYTOCHROME C OXIDASE SUBUNIT 5B, ISOFORM A-RELATED"/>
    <property type="match status" value="1"/>
</dbReference>
<organism evidence="4">
    <name type="scientific">Phragmatopoma lapidosa</name>
    <dbReference type="NCBI Taxonomy" id="341668"/>
    <lineage>
        <taxon>Eukaryota</taxon>
        <taxon>Metazoa</taxon>
        <taxon>Spiralia</taxon>
        <taxon>Lophotrochozoa</taxon>
        <taxon>Annelida</taxon>
        <taxon>Polychaeta</taxon>
        <taxon>Sedentaria</taxon>
        <taxon>Canalipalpata</taxon>
        <taxon>Sabellida</taxon>
        <taxon>Sabellariidae</taxon>
        <taxon>Phragmatopoma</taxon>
    </lineage>
</organism>